<keyword evidence="2" id="KW-0614">Plasmid</keyword>
<keyword evidence="1" id="KW-0472">Membrane</keyword>
<gene>
    <name evidence="2" type="ordered locus">DGo_PB0397</name>
</gene>
<dbReference type="NCBIfam" id="NF038403">
    <property type="entry name" value="perm_prefix_1"/>
    <property type="match status" value="1"/>
</dbReference>
<dbReference type="OrthoDB" id="55894at2"/>
<dbReference type="KEGG" id="dgo:DGo_PB0397"/>
<accession>H8H2B9</accession>
<keyword evidence="1" id="KW-1133">Transmembrane helix</keyword>
<dbReference type="Pfam" id="PF22564">
    <property type="entry name" value="HAAS"/>
    <property type="match status" value="1"/>
</dbReference>
<dbReference type="EMBL" id="CP002193">
    <property type="protein sequence ID" value="AFD27666.1"/>
    <property type="molecule type" value="Genomic_DNA"/>
</dbReference>
<name>H8H2B9_DEIGI</name>
<organism evidence="2 3">
    <name type="scientific">Deinococcus gobiensis (strain DSM 21396 / JCM 16679 / CGMCC 1.7299 / I-0)</name>
    <dbReference type="NCBI Taxonomy" id="745776"/>
    <lineage>
        <taxon>Bacteria</taxon>
        <taxon>Thermotogati</taxon>
        <taxon>Deinococcota</taxon>
        <taxon>Deinococci</taxon>
        <taxon>Deinococcales</taxon>
        <taxon>Deinococcaceae</taxon>
        <taxon>Deinococcus</taxon>
    </lineage>
</organism>
<reference evidence="2 3" key="1">
    <citation type="journal article" date="2012" name="PLoS ONE">
        <title>Genome sequence and transcriptome analysis of the radioresistant bacterium Deinococcus gobiensis: insights into the extreme environmental adaptations.</title>
        <authorList>
            <person name="Yuan M."/>
            <person name="Chen M."/>
            <person name="Zhang W."/>
            <person name="Lu W."/>
            <person name="Wang J."/>
            <person name="Yang M."/>
            <person name="Zhao P."/>
            <person name="Tang R."/>
            <person name="Li X."/>
            <person name="Hao Y."/>
            <person name="Zhou Z."/>
            <person name="Zhan Y."/>
            <person name="Yu H."/>
            <person name="Teng C."/>
            <person name="Yan Y."/>
            <person name="Ping S."/>
            <person name="Wang Y."/>
            <person name="Lin M."/>
        </authorList>
    </citation>
    <scope>NUCLEOTIDE SEQUENCE [LARGE SCALE GENOMIC DNA]</scope>
    <source>
        <strain evidence="3">DSM 21396 / JCM 16679 / CGMCC 1.7299 / I-0</strain>
        <plasmid evidence="2">P2</plasmid>
    </source>
</reference>
<evidence type="ECO:0000313" key="3">
    <source>
        <dbReference type="Proteomes" id="UP000007575"/>
    </source>
</evidence>
<geneLocation type="plasmid" evidence="2 3">
    <name>P2</name>
</geneLocation>
<dbReference type="AlphaFoldDB" id="H8H2B9"/>
<feature type="transmembrane region" description="Helical" evidence="1">
    <location>
        <begin position="75"/>
        <end position="95"/>
    </location>
</feature>
<dbReference type="InterPro" id="IPR047928">
    <property type="entry name" value="Perm_prefix_1"/>
</dbReference>
<dbReference type="RefSeq" id="WP_014686758.1">
    <property type="nucleotide sequence ID" value="NC_017791.1"/>
</dbReference>
<evidence type="ECO:0000313" key="2">
    <source>
        <dbReference type="EMBL" id="AFD27666.1"/>
    </source>
</evidence>
<sequence length="388" mass="42245">MKALDVYLTRATRALPARERRRVREELRGSILERAAEHQLVGHPPAQALDLALQEFGDPARVARGMQRLYTAPRAAFALMLTLLGSAALMTLPALRAPAPGAIPSLMTPETEAVARCSLSVVAPKGMPWWNVPLNWWSCQTTKIVERSVFRRSDLLSALEQQGVQTQVNGYRIHLLFPGSSQAVEVSLTGQRDKEDLWLSKYDFVSELAEQLDRPVRLSGRTNPTLTVGAVNLQIGTPQAPVEAADLYVKAAYRAVLPELSRALPPGVVLELATAGAVFDSPQAPTVQVRDAEGQVYAMVDNLNCLVQERPLCGQYVLRVRSALGGRLALSSLPLSSGGLRQMPVITQTPEAFAAASWAGHPAVLMWRLGTADLRQLTLEPVELASRD</sequence>
<proteinExistence type="predicted"/>
<keyword evidence="1" id="KW-0812">Transmembrane</keyword>
<keyword evidence="3" id="KW-1185">Reference proteome</keyword>
<evidence type="ECO:0000256" key="1">
    <source>
        <dbReference type="SAM" id="Phobius"/>
    </source>
</evidence>
<dbReference type="Proteomes" id="UP000007575">
    <property type="component" value="Plasmid P2"/>
</dbReference>
<protein>
    <submittedName>
        <fullName evidence="2">Uncharacterized protein</fullName>
    </submittedName>
</protein>
<dbReference type="HOGENOM" id="CLU_655099_0_0_0"/>